<dbReference type="CDD" id="cd06222">
    <property type="entry name" value="RNase_H_like"/>
    <property type="match status" value="1"/>
</dbReference>
<reference evidence="4" key="1">
    <citation type="submission" date="2019-12" db="EMBL/GenBank/DDBJ databases">
        <title>Genome sequencing and annotation of Brassica cretica.</title>
        <authorList>
            <person name="Studholme D.J."/>
            <person name="Sarris P."/>
        </authorList>
    </citation>
    <scope>NUCLEOTIDE SEQUENCE</scope>
    <source>
        <strain evidence="4">PFS-109/04</strain>
        <tissue evidence="4">Leaf</tissue>
    </source>
</reference>
<dbReference type="InterPro" id="IPR036397">
    <property type="entry name" value="RNaseH_sf"/>
</dbReference>
<protein>
    <recommendedName>
        <fullName evidence="6">RNase H type-1 domain-containing protein</fullName>
    </recommendedName>
</protein>
<feature type="chain" id="PRO_5035814500" description="RNase H type-1 domain-containing protein" evidence="1">
    <location>
        <begin position="28"/>
        <end position="455"/>
    </location>
</feature>
<gene>
    <name evidence="4" type="ORF">F2Q69_00056086</name>
</gene>
<proteinExistence type="predicted"/>
<dbReference type="AlphaFoldDB" id="A0A8S9N5F8"/>
<dbReference type="Gene3D" id="3.30.420.10">
    <property type="entry name" value="Ribonuclease H-like superfamily/Ribonuclease H"/>
    <property type="match status" value="1"/>
</dbReference>
<dbReference type="EMBL" id="QGKX02002183">
    <property type="protein sequence ID" value="KAF3489008.1"/>
    <property type="molecule type" value="Genomic_DNA"/>
</dbReference>
<dbReference type="InterPro" id="IPR052929">
    <property type="entry name" value="RNase_H-like_EbsB-rel"/>
</dbReference>
<feature type="signal peptide" evidence="1">
    <location>
        <begin position="1"/>
        <end position="27"/>
    </location>
</feature>
<comment type="caution">
    <text evidence="4">The sequence shown here is derived from an EMBL/GenBank/DDBJ whole genome shotgun (WGS) entry which is preliminary data.</text>
</comment>
<evidence type="ECO:0000259" key="2">
    <source>
        <dbReference type="Pfam" id="PF13456"/>
    </source>
</evidence>
<dbReference type="Pfam" id="PF13456">
    <property type="entry name" value="RVT_3"/>
    <property type="match status" value="1"/>
</dbReference>
<dbReference type="InterPro" id="IPR057228">
    <property type="entry name" value="DUF7906"/>
</dbReference>
<dbReference type="Pfam" id="PF25483">
    <property type="entry name" value="DUF7906"/>
    <property type="match status" value="1"/>
</dbReference>
<keyword evidence="1" id="KW-0732">Signal</keyword>
<dbReference type="InterPro" id="IPR044730">
    <property type="entry name" value="RNase_H-like_dom_plant"/>
</dbReference>
<dbReference type="SUPFAM" id="SSF53098">
    <property type="entry name" value="Ribonuclease H-like"/>
    <property type="match status" value="1"/>
</dbReference>
<evidence type="ECO:0000256" key="1">
    <source>
        <dbReference type="SAM" id="SignalP"/>
    </source>
</evidence>
<feature type="domain" description="RNase H type-1" evidence="2">
    <location>
        <begin position="327"/>
        <end position="447"/>
    </location>
</feature>
<dbReference type="PANTHER" id="PTHR47074">
    <property type="entry name" value="BNAC02G40300D PROTEIN"/>
    <property type="match status" value="1"/>
</dbReference>
<dbReference type="GO" id="GO:0004523">
    <property type="term" value="F:RNA-DNA hybrid ribonuclease activity"/>
    <property type="evidence" value="ECO:0007669"/>
    <property type="project" value="InterPro"/>
</dbReference>
<dbReference type="InterPro" id="IPR012337">
    <property type="entry name" value="RNaseH-like_sf"/>
</dbReference>
<organism evidence="4 5">
    <name type="scientific">Brassica cretica</name>
    <name type="common">Mustard</name>
    <dbReference type="NCBI Taxonomy" id="69181"/>
    <lineage>
        <taxon>Eukaryota</taxon>
        <taxon>Viridiplantae</taxon>
        <taxon>Streptophyta</taxon>
        <taxon>Embryophyta</taxon>
        <taxon>Tracheophyta</taxon>
        <taxon>Spermatophyta</taxon>
        <taxon>Magnoliopsida</taxon>
        <taxon>eudicotyledons</taxon>
        <taxon>Gunneridae</taxon>
        <taxon>Pentapetalae</taxon>
        <taxon>rosids</taxon>
        <taxon>malvids</taxon>
        <taxon>Brassicales</taxon>
        <taxon>Brassicaceae</taxon>
        <taxon>Brassiceae</taxon>
        <taxon>Brassica</taxon>
    </lineage>
</organism>
<name>A0A8S9N5F8_BRACR</name>
<dbReference type="InterPro" id="IPR002156">
    <property type="entry name" value="RNaseH_domain"/>
</dbReference>
<evidence type="ECO:0008006" key="6">
    <source>
        <dbReference type="Google" id="ProtNLM"/>
    </source>
</evidence>
<dbReference type="GO" id="GO:0003676">
    <property type="term" value="F:nucleic acid binding"/>
    <property type="evidence" value="ECO:0007669"/>
    <property type="project" value="InterPro"/>
</dbReference>
<evidence type="ECO:0000259" key="3">
    <source>
        <dbReference type="Pfam" id="PF25483"/>
    </source>
</evidence>
<feature type="domain" description="DUF7906" evidence="3">
    <location>
        <begin position="86"/>
        <end position="225"/>
    </location>
</feature>
<evidence type="ECO:0000313" key="4">
    <source>
        <dbReference type="EMBL" id="KAF3489008.1"/>
    </source>
</evidence>
<sequence>MMHHRISGGSAAIFTLLLLLLLTTTTATTTLPIPGLDTFLTNQFRRDPKATNDSFGSLSSSLKRSLSSSASLHFTSLSQPLLSLSVPVSLHVRFVGDSFPSSSASTLSSFITSAVTSDSFHVISPPESSSDHNLAVSHSLNLDASLSPTSLSSRLDAALKSLISSTTSSLRSNLLSLPYSSVDEIVRQDSTKVWYDSWTCSTSKTVPFGPPTEASRDLVVAYLLTRGSGNWNRPLIESILPNLAQEIYLIKPSSLNAEDAFVLWGIWTTRNLLIFENRTVSASTLMDKAITLAKEWLLAQATSATPHTRISYDSDLPTMPTDVIRCNTDAAWSVAKRAGIGWVFENSDRLVYSEDSKVIDHVSSPLMAKALAKRNAMQEALHKSFSNVWFRTDSQELARAIDSKTYPVELFGVLMDIELLSSSFDFIVVSYVSRTFNGVADSLAKAALHSSIPLL</sequence>
<accession>A0A8S9N5F8</accession>
<dbReference type="Proteomes" id="UP000712600">
    <property type="component" value="Unassembled WGS sequence"/>
</dbReference>
<evidence type="ECO:0000313" key="5">
    <source>
        <dbReference type="Proteomes" id="UP000712600"/>
    </source>
</evidence>
<dbReference type="PANTHER" id="PTHR47074:SF49">
    <property type="entry name" value="POLYNUCLEOTIDYL TRANSFERASE, RIBONUCLEASE H-LIKE SUPERFAMILY PROTEIN"/>
    <property type="match status" value="1"/>
</dbReference>